<evidence type="ECO:0000256" key="4">
    <source>
        <dbReference type="ARBA" id="ARBA00035259"/>
    </source>
</evidence>
<feature type="region of interest" description="Disordered" evidence="7">
    <location>
        <begin position="174"/>
        <end position="199"/>
    </location>
</feature>
<sequence length="199" mass="22680">MATTKKTIKKTAPVDKPAEKVESVKIEIKRPEILVEVFDSPEDKEVLKAVDEKIDEEQKSGKEKYYETVGRRKNATARVRLYTKKSTDTIKDEKALIIINGKDYTEYFLDGNLQLVVESPLKRLKSIGRFKATVMVNGGGLSGQAGAVRHGLARALTLFDANFRKKLKKANFLKRDPRAKERRKYGLKKARKSPQWSKR</sequence>
<evidence type="ECO:0000313" key="8">
    <source>
        <dbReference type="EMBL" id="KKR41181.1"/>
    </source>
</evidence>
<comment type="similarity">
    <text evidence="1 5 6">Belongs to the universal ribosomal protein uS9 family.</text>
</comment>
<dbReference type="InterPro" id="IPR023035">
    <property type="entry name" value="Ribosomal_uS9_bac/plastid"/>
</dbReference>
<evidence type="ECO:0000256" key="3">
    <source>
        <dbReference type="ARBA" id="ARBA00023274"/>
    </source>
</evidence>
<comment type="caution">
    <text evidence="8">The sequence shown here is derived from an EMBL/GenBank/DDBJ whole genome shotgun (WGS) entry which is preliminary data.</text>
</comment>
<feature type="compositionally biased region" description="Basic residues" evidence="7">
    <location>
        <begin position="180"/>
        <end position="199"/>
    </location>
</feature>
<dbReference type="InterPro" id="IPR014721">
    <property type="entry name" value="Ribsml_uS5_D2-typ_fold_subgr"/>
</dbReference>
<dbReference type="Proteomes" id="UP000034072">
    <property type="component" value="Unassembled WGS sequence"/>
</dbReference>
<evidence type="ECO:0000256" key="7">
    <source>
        <dbReference type="SAM" id="MobiDB-lite"/>
    </source>
</evidence>
<dbReference type="GO" id="GO:0003723">
    <property type="term" value="F:RNA binding"/>
    <property type="evidence" value="ECO:0007669"/>
    <property type="project" value="TreeGrafter"/>
</dbReference>
<evidence type="ECO:0000256" key="5">
    <source>
        <dbReference type="HAMAP-Rule" id="MF_00532"/>
    </source>
</evidence>
<proteinExistence type="inferred from homology"/>
<name>A0A0G0QUZ9_9BACT</name>
<organism evidence="8 9">
    <name type="scientific">Candidatus Yanofskybacteria bacterium GW2011_GWE2_40_11</name>
    <dbReference type="NCBI Taxonomy" id="1619033"/>
    <lineage>
        <taxon>Bacteria</taxon>
        <taxon>Candidatus Yanofskyibacteriota</taxon>
    </lineage>
</organism>
<dbReference type="SUPFAM" id="SSF54211">
    <property type="entry name" value="Ribosomal protein S5 domain 2-like"/>
    <property type="match status" value="1"/>
</dbReference>
<dbReference type="GO" id="GO:0003735">
    <property type="term" value="F:structural constituent of ribosome"/>
    <property type="evidence" value="ECO:0007669"/>
    <property type="project" value="InterPro"/>
</dbReference>
<protein>
    <recommendedName>
        <fullName evidence="4 5">Small ribosomal subunit protein uS9</fullName>
    </recommendedName>
</protein>
<dbReference type="NCBIfam" id="NF001099">
    <property type="entry name" value="PRK00132.1"/>
    <property type="match status" value="1"/>
</dbReference>
<dbReference type="HAMAP" id="MF_00532_B">
    <property type="entry name" value="Ribosomal_uS9_B"/>
    <property type="match status" value="1"/>
</dbReference>
<gene>
    <name evidence="5" type="primary">rpsI</name>
    <name evidence="8" type="ORF">UT75_C0001G0085</name>
</gene>
<evidence type="ECO:0000256" key="1">
    <source>
        <dbReference type="ARBA" id="ARBA00005251"/>
    </source>
</evidence>
<dbReference type="AlphaFoldDB" id="A0A0G0QUZ9"/>
<dbReference type="InterPro" id="IPR020574">
    <property type="entry name" value="Ribosomal_uS9_CS"/>
</dbReference>
<reference evidence="8 9" key="1">
    <citation type="journal article" date="2015" name="Nature">
        <title>rRNA introns, odd ribosomes, and small enigmatic genomes across a large radiation of phyla.</title>
        <authorList>
            <person name="Brown C.T."/>
            <person name="Hug L.A."/>
            <person name="Thomas B.C."/>
            <person name="Sharon I."/>
            <person name="Castelle C.J."/>
            <person name="Singh A."/>
            <person name="Wilkins M.J."/>
            <person name="Williams K.H."/>
            <person name="Banfield J.F."/>
        </authorList>
    </citation>
    <scope>NUCLEOTIDE SEQUENCE [LARGE SCALE GENOMIC DNA]</scope>
</reference>
<dbReference type="PANTHER" id="PTHR21569">
    <property type="entry name" value="RIBOSOMAL PROTEIN S9"/>
    <property type="match status" value="1"/>
</dbReference>
<dbReference type="Gene3D" id="3.30.230.10">
    <property type="match status" value="1"/>
</dbReference>
<dbReference type="GO" id="GO:0022627">
    <property type="term" value="C:cytosolic small ribosomal subunit"/>
    <property type="evidence" value="ECO:0007669"/>
    <property type="project" value="TreeGrafter"/>
</dbReference>
<dbReference type="GO" id="GO:0006412">
    <property type="term" value="P:translation"/>
    <property type="evidence" value="ECO:0007669"/>
    <property type="project" value="UniProtKB-UniRule"/>
</dbReference>
<dbReference type="PATRIC" id="fig|1619033.3.peg.86"/>
<evidence type="ECO:0000256" key="2">
    <source>
        <dbReference type="ARBA" id="ARBA00022980"/>
    </source>
</evidence>
<dbReference type="FunFam" id="3.30.230.10:FF:000001">
    <property type="entry name" value="30S ribosomal protein S9"/>
    <property type="match status" value="1"/>
</dbReference>
<dbReference type="PANTHER" id="PTHR21569:SF1">
    <property type="entry name" value="SMALL RIBOSOMAL SUBUNIT PROTEIN US9M"/>
    <property type="match status" value="1"/>
</dbReference>
<dbReference type="Pfam" id="PF00380">
    <property type="entry name" value="Ribosomal_S9"/>
    <property type="match status" value="1"/>
</dbReference>
<dbReference type="InterPro" id="IPR020568">
    <property type="entry name" value="Ribosomal_Su5_D2-typ_SF"/>
</dbReference>
<dbReference type="PROSITE" id="PS00360">
    <property type="entry name" value="RIBOSOMAL_S9"/>
    <property type="match status" value="1"/>
</dbReference>
<keyword evidence="2 5" id="KW-0689">Ribosomal protein</keyword>
<evidence type="ECO:0000256" key="6">
    <source>
        <dbReference type="RuleBase" id="RU003815"/>
    </source>
</evidence>
<dbReference type="InterPro" id="IPR000754">
    <property type="entry name" value="Ribosomal_uS9"/>
</dbReference>
<dbReference type="EMBL" id="LBXZ01000001">
    <property type="protein sequence ID" value="KKR41181.1"/>
    <property type="molecule type" value="Genomic_DNA"/>
</dbReference>
<evidence type="ECO:0000313" key="9">
    <source>
        <dbReference type="Proteomes" id="UP000034072"/>
    </source>
</evidence>
<keyword evidence="3 5" id="KW-0687">Ribonucleoprotein</keyword>
<accession>A0A0G0QUZ9</accession>